<evidence type="ECO:0000259" key="2">
    <source>
        <dbReference type="Pfam" id="PF25534"/>
    </source>
</evidence>
<feature type="domain" description="DUF7918" evidence="2">
    <location>
        <begin position="10"/>
        <end position="209"/>
    </location>
</feature>
<gene>
    <name evidence="3" type="ORF">OBBRIDRAFT_758187</name>
</gene>
<organism evidence="3 4">
    <name type="scientific">Obba rivulosa</name>
    <dbReference type="NCBI Taxonomy" id="1052685"/>
    <lineage>
        <taxon>Eukaryota</taxon>
        <taxon>Fungi</taxon>
        <taxon>Dikarya</taxon>
        <taxon>Basidiomycota</taxon>
        <taxon>Agaricomycotina</taxon>
        <taxon>Agaricomycetes</taxon>
        <taxon>Polyporales</taxon>
        <taxon>Gelatoporiaceae</taxon>
        <taxon>Obba</taxon>
    </lineage>
</organism>
<dbReference type="InterPro" id="IPR057678">
    <property type="entry name" value="DUF7918"/>
</dbReference>
<feature type="region of interest" description="Disordered" evidence="1">
    <location>
        <begin position="326"/>
        <end position="471"/>
    </location>
</feature>
<dbReference type="OrthoDB" id="3237202at2759"/>
<reference evidence="3 4" key="1">
    <citation type="submission" date="2016-07" db="EMBL/GenBank/DDBJ databases">
        <title>Draft genome of the white-rot fungus Obba rivulosa 3A-2.</title>
        <authorList>
            <consortium name="DOE Joint Genome Institute"/>
            <person name="Miettinen O."/>
            <person name="Riley R."/>
            <person name="Acob R."/>
            <person name="Barry K."/>
            <person name="Cullen D."/>
            <person name="De Vries R."/>
            <person name="Hainaut M."/>
            <person name="Hatakka A."/>
            <person name="Henrissat B."/>
            <person name="Hilden K."/>
            <person name="Kuo R."/>
            <person name="Labutti K."/>
            <person name="Lipzen A."/>
            <person name="Makela M.R."/>
            <person name="Sandor L."/>
            <person name="Spatafora J.W."/>
            <person name="Grigoriev I.V."/>
            <person name="Hibbett D.S."/>
        </authorList>
    </citation>
    <scope>NUCLEOTIDE SEQUENCE [LARGE SCALE GENOMIC DNA]</scope>
    <source>
        <strain evidence="3 4">3A-2</strain>
    </source>
</reference>
<proteinExistence type="predicted"/>
<dbReference type="Pfam" id="PF25534">
    <property type="entry name" value="DUF7918"/>
    <property type="match status" value="1"/>
</dbReference>
<dbReference type="Proteomes" id="UP000250043">
    <property type="component" value="Unassembled WGS sequence"/>
</dbReference>
<dbReference type="EMBL" id="KV722453">
    <property type="protein sequence ID" value="OCH88412.1"/>
    <property type="molecule type" value="Genomic_DNA"/>
</dbReference>
<accession>A0A8E2AUL0</accession>
<keyword evidence="4" id="KW-1185">Reference proteome</keyword>
<evidence type="ECO:0000313" key="3">
    <source>
        <dbReference type="EMBL" id="OCH88412.1"/>
    </source>
</evidence>
<feature type="compositionally biased region" description="Basic and acidic residues" evidence="1">
    <location>
        <begin position="414"/>
        <end position="428"/>
    </location>
</feature>
<name>A0A8E2AUL0_9APHY</name>
<dbReference type="PANTHER" id="PTHR36223">
    <property type="entry name" value="BETA-LACTAMASE-TYPE TRANSPEPTIDASE FOLD DOMAIN CONTAINING PROTEIN"/>
    <property type="match status" value="1"/>
</dbReference>
<feature type="compositionally biased region" description="Basic and acidic residues" evidence="1">
    <location>
        <begin position="338"/>
        <end position="349"/>
    </location>
</feature>
<feature type="compositionally biased region" description="Polar residues" evidence="1">
    <location>
        <begin position="489"/>
        <end position="503"/>
    </location>
</feature>
<evidence type="ECO:0000313" key="4">
    <source>
        <dbReference type="Proteomes" id="UP000250043"/>
    </source>
</evidence>
<dbReference type="PANTHER" id="PTHR36223:SF1">
    <property type="entry name" value="TRANSCRIPTION ELONGATION FACTOR EAF N-TERMINAL DOMAIN-CONTAINING PROTEIN"/>
    <property type="match status" value="1"/>
</dbReference>
<dbReference type="AlphaFoldDB" id="A0A8E2AUL0"/>
<evidence type="ECO:0000256" key="1">
    <source>
        <dbReference type="SAM" id="MobiDB-lite"/>
    </source>
</evidence>
<sequence>MYLRAWETWIYCDGEPLEEFAVKVENYNTISCYIASEAGKQFEVQWKSYLDVLASADCYMDGRCMGAGRTRPRKNGFKGYARTGPETRQPFQFASLTLTDDDDVASPDDPTTQDLGVIEVRVCRVELKYESVYRTFRPRNVESRGPVHERSKKAGLHCVSLGPELWTPQTSNTRPPDSVRYIDKSDSPYLRFIFRYRPLAHLKADRIVPLNHPMDGRPRPTVQMKAGTEKPGVLVKQEPRPTSAGPERQREIYIIEDSPPPPDYRPPLRDVNHVNRTHERDDRVDAWVNNDYDHGDANVDAWGAASHGNEHTDPWRDELSLPHARNYEGRSQRNAPSLDERLGHSREQHGYYNYSTTRDRDYDDRARDARDRRSHGYSAEDDRSHEYHRSSRDDTYDRDDRDYGQSPSGGPYRRGYDDYSHDRYEHDYGGSSRNATLDRGYDRYSTQAGDRGYDGNGSGSFNSNGYRPSLQDRLSDTVSRASYDGYMKASSSGHGYPAQSGSRTGMGYPPYREAREFIDLT</sequence>
<protein>
    <recommendedName>
        <fullName evidence="2">DUF7918 domain-containing protein</fullName>
    </recommendedName>
</protein>
<feature type="region of interest" description="Disordered" evidence="1">
    <location>
        <begin position="489"/>
        <end position="510"/>
    </location>
</feature>
<feature type="compositionally biased region" description="Basic and acidic residues" evidence="1">
    <location>
        <begin position="378"/>
        <end position="403"/>
    </location>
</feature>
<feature type="compositionally biased region" description="Basic and acidic residues" evidence="1">
    <location>
        <begin position="357"/>
        <end position="371"/>
    </location>
</feature>